<evidence type="ECO:0000313" key="2">
    <source>
        <dbReference type="EMBL" id="EDM00201.1"/>
    </source>
</evidence>
<protein>
    <submittedName>
        <fullName evidence="2">Similar to PES1 protein</fullName>
    </submittedName>
</protein>
<comment type="subcellular location">
    <subcellularLocation>
        <location evidence="1">Nucleus</location>
    </subcellularLocation>
</comment>
<dbReference type="InterPro" id="IPR010613">
    <property type="entry name" value="PES"/>
</dbReference>
<dbReference type="GO" id="GO:0042254">
    <property type="term" value="P:ribosome biogenesis"/>
    <property type="evidence" value="ECO:0007669"/>
    <property type="project" value="InterPro"/>
</dbReference>
<organism evidence="2 3">
    <name type="scientific">Rattus norvegicus</name>
    <name type="common">Rat</name>
    <dbReference type="NCBI Taxonomy" id="10116"/>
    <lineage>
        <taxon>Eukaryota</taxon>
        <taxon>Metazoa</taxon>
        <taxon>Chordata</taxon>
        <taxon>Craniata</taxon>
        <taxon>Vertebrata</taxon>
        <taxon>Euteleostomi</taxon>
        <taxon>Mammalia</taxon>
        <taxon>Eutheria</taxon>
        <taxon>Euarchontoglires</taxon>
        <taxon>Glires</taxon>
        <taxon>Rodentia</taxon>
        <taxon>Myomorpha</taxon>
        <taxon>Muroidea</taxon>
        <taxon>Muridae</taxon>
        <taxon>Murinae</taxon>
        <taxon>Rattus</taxon>
    </lineage>
</organism>
<dbReference type="Proteomes" id="UP000234681">
    <property type="component" value="Chromosome 14"/>
</dbReference>
<reference evidence="3" key="1">
    <citation type="submission" date="2005-09" db="EMBL/GenBank/DDBJ databases">
        <authorList>
            <person name="Mural R.J."/>
            <person name="Li P.W."/>
            <person name="Adams M.D."/>
            <person name="Amanatides P.G."/>
            <person name="Baden-Tillson H."/>
            <person name="Barnstead M."/>
            <person name="Chin S.H."/>
            <person name="Dew I."/>
            <person name="Evans C.A."/>
            <person name="Ferriera S."/>
            <person name="Flanigan M."/>
            <person name="Fosler C."/>
            <person name="Glodek A."/>
            <person name="Gu Z."/>
            <person name="Holt R.A."/>
            <person name="Jennings D."/>
            <person name="Kraft C.L."/>
            <person name="Lu F."/>
            <person name="Nguyen T."/>
            <person name="Nusskern D.R."/>
            <person name="Pfannkoch C.M."/>
            <person name="Sitter C."/>
            <person name="Sutton G.G."/>
            <person name="Venter J.C."/>
            <person name="Wang Z."/>
            <person name="Woodage T."/>
            <person name="Zheng X.H."/>
            <person name="Zhong F."/>
        </authorList>
    </citation>
    <scope>NUCLEOTIDE SEQUENCE [LARGE SCALE GENOMIC DNA]</scope>
    <source>
        <strain>BN</strain>
        <strain evidence="3">Sprague-Dawley</strain>
    </source>
</reference>
<dbReference type="AlphaFoldDB" id="A6IKD7"/>
<gene>
    <name evidence="2" type="primary">LOC289740</name>
    <name evidence="2" type="ORF">rCG_35972</name>
</gene>
<dbReference type="EMBL" id="CH473963">
    <property type="protein sequence ID" value="EDM00201.1"/>
    <property type="molecule type" value="Genomic_DNA"/>
</dbReference>
<evidence type="ECO:0000256" key="1">
    <source>
        <dbReference type="ARBA" id="ARBA00004123"/>
    </source>
</evidence>
<dbReference type="PANTHER" id="PTHR12221">
    <property type="entry name" value="PESCADILLO - RELATED"/>
    <property type="match status" value="1"/>
</dbReference>
<accession>A6IKD7</accession>
<dbReference type="GO" id="GO:0005730">
    <property type="term" value="C:nucleolus"/>
    <property type="evidence" value="ECO:0007669"/>
    <property type="project" value="InterPro"/>
</dbReference>
<evidence type="ECO:0000313" key="3">
    <source>
        <dbReference type="Proteomes" id="UP000234681"/>
    </source>
</evidence>
<proteinExistence type="predicted"/>
<name>A6IKD7_RAT</name>
<dbReference type="PANTHER" id="PTHR12221:SF6">
    <property type="entry name" value="PESCADILLO HOMOLOG"/>
    <property type="match status" value="1"/>
</dbReference>
<sequence length="281" mass="31857">MLELLRGPCHSLLGPFFQVFVRKLRKAYGKSEWNAVERLKDNKPSYKLDHIVKERYPTFIDALRDLDDALSMCFLFSTFPRTGKCHVQTIQLCRRLTVEFMHYVIAARALRKVFLSIKGIYYQAEVLGQPIVWIAPYAFSHDHPTDVDYRVMATFTEFYTTLLGFVNFRLYQSLNLHYPPKIESQAQAEMKVSEDTYALDSESSMEKLAALSASLARVVVLLCGSCHCLAKGDCARPSLNPGIHLTSSFSLAFYSLLHSCALPVLRMLSRSKGGKLLLLNG</sequence>
<dbReference type="Pfam" id="PF06732">
    <property type="entry name" value="Pescadillo_N"/>
    <property type="match status" value="1"/>
</dbReference>